<evidence type="ECO:0000256" key="1">
    <source>
        <dbReference type="ARBA" id="ARBA00023015"/>
    </source>
</evidence>
<dbReference type="OrthoDB" id="9799812at2"/>
<dbReference type="SMART" id="SM00345">
    <property type="entry name" value="HTH_GNTR"/>
    <property type="match status" value="1"/>
</dbReference>
<evidence type="ECO:0000313" key="5">
    <source>
        <dbReference type="EMBL" id="PSV99447.1"/>
    </source>
</evidence>
<keyword evidence="3" id="KW-0804">Transcription</keyword>
<dbReference type="EMBL" id="PYMC01000030">
    <property type="protein sequence ID" value="PSV99447.1"/>
    <property type="molecule type" value="Genomic_DNA"/>
</dbReference>
<dbReference type="GO" id="GO:0003677">
    <property type="term" value="F:DNA binding"/>
    <property type="evidence" value="ECO:0007669"/>
    <property type="project" value="UniProtKB-KW"/>
</dbReference>
<dbReference type="Gene3D" id="1.10.10.10">
    <property type="entry name" value="Winged helix-like DNA-binding domain superfamily/Winged helix DNA-binding domain"/>
    <property type="match status" value="1"/>
</dbReference>
<dbReference type="InterPro" id="IPR036390">
    <property type="entry name" value="WH_DNA-bd_sf"/>
</dbReference>
<dbReference type="GO" id="GO:0003700">
    <property type="term" value="F:DNA-binding transcription factor activity"/>
    <property type="evidence" value="ECO:0007669"/>
    <property type="project" value="InterPro"/>
</dbReference>
<dbReference type="SMART" id="SM00895">
    <property type="entry name" value="FCD"/>
    <property type="match status" value="1"/>
</dbReference>
<dbReference type="PROSITE" id="PS50949">
    <property type="entry name" value="HTH_GNTR"/>
    <property type="match status" value="1"/>
</dbReference>
<dbReference type="Gene3D" id="1.20.120.530">
    <property type="entry name" value="GntR ligand-binding domain-like"/>
    <property type="match status" value="1"/>
</dbReference>
<dbReference type="PANTHER" id="PTHR43537:SF20">
    <property type="entry name" value="HTH-TYPE TRANSCRIPTIONAL REPRESSOR GLAR"/>
    <property type="match status" value="1"/>
</dbReference>
<dbReference type="SUPFAM" id="SSF48008">
    <property type="entry name" value="GntR ligand-binding domain-like"/>
    <property type="match status" value="1"/>
</dbReference>
<accession>A0A2T3MQP8</accession>
<dbReference type="Proteomes" id="UP000240904">
    <property type="component" value="Unassembled WGS sequence"/>
</dbReference>
<comment type="caution">
    <text evidence="5">The sequence shown here is derived from an EMBL/GenBank/DDBJ whole genome shotgun (WGS) entry which is preliminary data.</text>
</comment>
<gene>
    <name evidence="5" type="ORF">C9I89_21865</name>
</gene>
<evidence type="ECO:0000259" key="4">
    <source>
        <dbReference type="PROSITE" id="PS50949"/>
    </source>
</evidence>
<feature type="domain" description="HTH gntR-type" evidence="4">
    <location>
        <begin position="1"/>
        <end position="61"/>
    </location>
</feature>
<keyword evidence="6" id="KW-1185">Reference proteome</keyword>
<evidence type="ECO:0000313" key="6">
    <source>
        <dbReference type="Proteomes" id="UP000240904"/>
    </source>
</evidence>
<name>A0A2T3MQP8_9GAMM</name>
<evidence type="ECO:0000256" key="2">
    <source>
        <dbReference type="ARBA" id="ARBA00023125"/>
    </source>
</evidence>
<dbReference type="AlphaFoldDB" id="A0A2T3MQP8"/>
<proteinExistence type="predicted"/>
<reference evidence="5 6" key="1">
    <citation type="submission" date="2018-03" db="EMBL/GenBank/DDBJ databases">
        <title>Whole genome sequencing of Histamine producing bacteria.</title>
        <authorList>
            <person name="Butler K."/>
        </authorList>
    </citation>
    <scope>NUCLEOTIDE SEQUENCE [LARGE SCALE GENOMIC DNA]</scope>
    <source>
        <strain evidence="5 6">DSM 16190</strain>
    </source>
</reference>
<dbReference type="InterPro" id="IPR011711">
    <property type="entry name" value="GntR_C"/>
</dbReference>
<dbReference type="SUPFAM" id="SSF46785">
    <property type="entry name" value="Winged helix' DNA-binding domain"/>
    <property type="match status" value="1"/>
</dbReference>
<dbReference type="Pfam" id="PF00392">
    <property type="entry name" value="GntR"/>
    <property type="match status" value="1"/>
</dbReference>
<keyword evidence="2" id="KW-0238">DNA-binding</keyword>
<dbReference type="RefSeq" id="WP_107285450.1">
    <property type="nucleotide sequence ID" value="NZ_PYMC01000030.1"/>
</dbReference>
<evidence type="ECO:0000256" key="3">
    <source>
        <dbReference type="ARBA" id="ARBA00023163"/>
    </source>
</evidence>
<protein>
    <submittedName>
        <fullName evidence="5">XRE family transcriptional regulator</fullName>
    </submittedName>
</protein>
<dbReference type="Pfam" id="PF07729">
    <property type="entry name" value="FCD"/>
    <property type="match status" value="1"/>
</dbReference>
<organism evidence="5 6">
    <name type="scientific">Photobacterium lipolyticum</name>
    <dbReference type="NCBI Taxonomy" id="266810"/>
    <lineage>
        <taxon>Bacteria</taxon>
        <taxon>Pseudomonadati</taxon>
        <taxon>Pseudomonadota</taxon>
        <taxon>Gammaproteobacteria</taxon>
        <taxon>Vibrionales</taxon>
        <taxon>Vibrionaceae</taxon>
        <taxon>Photobacterium</taxon>
    </lineage>
</organism>
<keyword evidence="1" id="KW-0805">Transcription regulation</keyword>
<dbReference type="InterPro" id="IPR008920">
    <property type="entry name" value="TF_FadR/GntR_C"/>
</dbReference>
<dbReference type="PANTHER" id="PTHR43537">
    <property type="entry name" value="TRANSCRIPTIONAL REGULATOR, GNTR FAMILY"/>
    <property type="match status" value="1"/>
</dbReference>
<dbReference type="InterPro" id="IPR000524">
    <property type="entry name" value="Tscrpt_reg_HTH_GntR"/>
</dbReference>
<dbReference type="InterPro" id="IPR036388">
    <property type="entry name" value="WH-like_DNA-bd_sf"/>
</dbReference>
<sequence>MELIRQDILLGELAPEQKLVVADLKARYNVGASPIREALVQLSWKKYVKFAPQKGCWVAPVSVDELEDLFETNLVLSRVLLERAILNGDEAWELNILTSYHKLHRINPADKTVDFSEWEKRHSEFHLALLEGCQSPVMLTLYREVYEQIERYRHIWINHSREYEERYHDNGEHEAMMKAVLERNTPQALELLNNHFQRAIEFIQTYIPKPLQDV</sequence>